<protein>
    <submittedName>
        <fullName evidence="1">Uncharacterized protein</fullName>
    </submittedName>
</protein>
<evidence type="ECO:0000313" key="2">
    <source>
        <dbReference type="Proteomes" id="UP001279734"/>
    </source>
</evidence>
<sequence length="73" mass="8257">MNRLLVLTRERTPYPNRGFLPDARQLQLHTEVPGAWGLHPLDCVGAYCGFANGLLRRDAFVSGEPRTDYLKES</sequence>
<keyword evidence="2" id="KW-1185">Reference proteome</keyword>
<organism evidence="1 2">
    <name type="scientific">Nepenthes gracilis</name>
    <name type="common">Slender pitcher plant</name>
    <dbReference type="NCBI Taxonomy" id="150966"/>
    <lineage>
        <taxon>Eukaryota</taxon>
        <taxon>Viridiplantae</taxon>
        <taxon>Streptophyta</taxon>
        <taxon>Embryophyta</taxon>
        <taxon>Tracheophyta</taxon>
        <taxon>Spermatophyta</taxon>
        <taxon>Magnoliopsida</taxon>
        <taxon>eudicotyledons</taxon>
        <taxon>Gunneridae</taxon>
        <taxon>Pentapetalae</taxon>
        <taxon>Caryophyllales</taxon>
        <taxon>Nepenthaceae</taxon>
        <taxon>Nepenthes</taxon>
    </lineage>
</organism>
<dbReference type="AlphaFoldDB" id="A0AAD3SJD1"/>
<accession>A0AAD3SJD1</accession>
<evidence type="ECO:0000313" key="1">
    <source>
        <dbReference type="EMBL" id="GMH12543.1"/>
    </source>
</evidence>
<gene>
    <name evidence="1" type="ORF">Nepgr_014384</name>
</gene>
<reference evidence="1" key="1">
    <citation type="submission" date="2023-05" db="EMBL/GenBank/DDBJ databases">
        <title>Nepenthes gracilis genome sequencing.</title>
        <authorList>
            <person name="Fukushima K."/>
        </authorList>
    </citation>
    <scope>NUCLEOTIDE SEQUENCE</scope>
    <source>
        <strain evidence="1">SING2019-196</strain>
    </source>
</reference>
<name>A0AAD3SJD1_NEPGR</name>
<comment type="caution">
    <text evidence="1">The sequence shown here is derived from an EMBL/GenBank/DDBJ whole genome shotgun (WGS) entry which is preliminary data.</text>
</comment>
<dbReference type="Proteomes" id="UP001279734">
    <property type="component" value="Unassembled WGS sequence"/>
</dbReference>
<proteinExistence type="predicted"/>
<dbReference type="EMBL" id="BSYO01000012">
    <property type="protein sequence ID" value="GMH12543.1"/>
    <property type="molecule type" value="Genomic_DNA"/>
</dbReference>